<sequence length="260" mass="29846">MLETFHTYISSFKQERLIRVYLPKSYSTEKKNYPVLYMHDGQNVFQDLEAIGGKSLDLENYLDAHELDLIVVAVDQNPQARIDEYCPWVSGEYSKSILGKESTKGGKGMHYVDFIVSELKPLIDSKYRTIRNQSAMAGISLGGLISVYAMCRYPHIFNHIAVLSSAFYRNQEEIMKLIEQTDLSLVESVYMDCGSKEAGVDTEVSQKFLASNQMVYELLKEKIPNTQFEIIDDAEHNYSYFKERVPSVFGFLTSNDFREN</sequence>
<dbReference type="EMBL" id="CP013659">
    <property type="protein sequence ID" value="ALS75929.1"/>
    <property type="molecule type" value="Genomic_DNA"/>
</dbReference>
<dbReference type="Gene3D" id="3.40.50.1820">
    <property type="entry name" value="alpha/beta hydrolase"/>
    <property type="match status" value="1"/>
</dbReference>
<name>A0A0U2N699_9BACL</name>
<dbReference type="Proteomes" id="UP000067683">
    <property type="component" value="Chromosome"/>
</dbReference>
<dbReference type="OrthoDB" id="9784036at2"/>
<accession>A0A0U2N699</accession>
<organism evidence="1 2">
    <name type="scientific">Planococcus rifietoensis</name>
    <dbReference type="NCBI Taxonomy" id="200991"/>
    <lineage>
        <taxon>Bacteria</taxon>
        <taxon>Bacillati</taxon>
        <taxon>Bacillota</taxon>
        <taxon>Bacilli</taxon>
        <taxon>Bacillales</taxon>
        <taxon>Caryophanaceae</taxon>
        <taxon>Planococcus</taxon>
    </lineage>
</organism>
<reference evidence="1" key="1">
    <citation type="submission" date="2016-01" db="EMBL/GenBank/DDBJ databases">
        <title>Complete genome of Planococcus rifietoensis type strain M8.</title>
        <authorList>
            <person name="See-Too W.S."/>
        </authorList>
    </citation>
    <scope>NUCLEOTIDE SEQUENCE [LARGE SCALE GENOMIC DNA]</scope>
    <source>
        <strain evidence="1">M8</strain>
    </source>
</reference>
<dbReference type="STRING" id="200991.AUC31_12300"/>
<dbReference type="RefSeq" id="WP_058382632.1">
    <property type="nucleotide sequence ID" value="NZ_CP013659.2"/>
</dbReference>
<dbReference type="SUPFAM" id="SSF53474">
    <property type="entry name" value="alpha/beta-Hydrolases"/>
    <property type="match status" value="1"/>
</dbReference>
<gene>
    <name evidence="1" type="ORF">AUC31_12300</name>
</gene>
<dbReference type="InterPro" id="IPR029058">
    <property type="entry name" value="AB_hydrolase_fold"/>
</dbReference>
<keyword evidence="2" id="KW-1185">Reference proteome</keyword>
<dbReference type="AlphaFoldDB" id="A0A0U2N699"/>
<proteinExistence type="predicted"/>
<evidence type="ECO:0000313" key="1">
    <source>
        <dbReference type="EMBL" id="ALS75929.1"/>
    </source>
</evidence>
<evidence type="ECO:0000313" key="2">
    <source>
        <dbReference type="Proteomes" id="UP000067683"/>
    </source>
</evidence>
<dbReference type="KEGG" id="prt:AUC31_12300"/>
<dbReference type="InterPro" id="IPR050583">
    <property type="entry name" value="Mycobacterial_A85_antigen"/>
</dbReference>
<dbReference type="PANTHER" id="PTHR48098">
    <property type="entry name" value="ENTEROCHELIN ESTERASE-RELATED"/>
    <property type="match status" value="1"/>
</dbReference>
<dbReference type="PANTHER" id="PTHR48098:SF6">
    <property type="entry name" value="FERRI-BACILLIBACTIN ESTERASE BESA"/>
    <property type="match status" value="1"/>
</dbReference>
<dbReference type="InterPro" id="IPR000801">
    <property type="entry name" value="Esterase-like"/>
</dbReference>
<protein>
    <submittedName>
        <fullName evidence="1">Esterase</fullName>
    </submittedName>
</protein>
<dbReference type="Pfam" id="PF00756">
    <property type="entry name" value="Esterase"/>
    <property type="match status" value="1"/>
</dbReference>